<comment type="caution">
    <text evidence="2">The sequence shown here is derived from an EMBL/GenBank/DDBJ whole genome shotgun (WGS) entry which is preliminary data.</text>
</comment>
<feature type="region of interest" description="Disordered" evidence="1">
    <location>
        <begin position="1"/>
        <end position="20"/>
    </location>
</feature>
<reference evidence="3" key="1">
    <citation type="submission" date="2016-06" db="EMBL/GenBank/DDBJ databases">
        <title>Parallel loss of symbiosis genes in relatives of nitrogen-fixing non-legume Parasponia.</title>
        <authorList>
            <person name="Van Velzen R."/>
            <person name="Holmer R."/>
            <person name="Bu F."/>
            <person name="Rutten L."/>
            <person name="Van Zeijl A."/>
            <person name="Liu W."/>
            <person name="Santuari L."/>
            <person name="Cao Q."/>
            <person name="Sharma T."/>
            <person name="Shen D."/>
            <person name="Roswanjaya Y."/>
            <person name="Wardhani T."/>
            <person name="Kalhor M.S."/>
            <person name="Jansen J."/>
            <person name="Van den Hoogen J."/>
            <person name="Gungor B."/>
            <person name="Hartog M."/>
            <person name="Hontelez J."/>
            <person name="Verver J."/>
            <person name="Yang W.-C."/>
            <person name="Schijlen E."/>
            <person name="Repin R."/>
            <person name="Schilthuizen M."/>
            <person name="Schranz E."/>
            <person name="Heidstra R."/>
            <person name="Miyata K."/>
            <person name="Fedorova E."/>
            <person name="Kohlen W."/>
            <person name="Bisseling T."/>
            <person name="Smit S."/>
            <person name="Geurts R."/>
        </authorList>
    </citation>
    <scope>NUCLEOTIDE SEQUENCE [LARGE SCALE GENOMIC DNA]</scope>
    <source>
        <strain evidence="3">cv. WU1-14</strain>
    </source>
</reference>
<feature type="non-terminal residue" evidence="2">
    <location>
        <position position="1"/>
    </location>
</feature>
<dbReference type="GO" id="GO:0003676">
    <property type="term" value="F:nucleic acid binding"/>
    <property type="evidence" value="ECO:0007669"/>
    <property type="project" value="InterPro"/>
</dbReference>
<evidence type="ECO:0000256" key="1">
    <source>
        <dbReference type="SAM" id="MobiDB-lite"/>
    </source>
</evidence>
<dbReference type="SUPFAM" id="SSF53098">
    <property type="entry name" value="Ribonuclease H-like"/>
    <property type="match status" value="1"/>
</dbReference>
<dbReference type="PANTHER" id="PTHR45835:SF99">
    <property type="entry name" value="CHROMO DOMAIN-CONTAINING PROTEIN-RELATED"/>
    <property type="match status" value="1"/>
</dbReference>
<keyword evidence="3" id="KW-1185">Reference proteome</keyword>
<evidence type="ECO:0000313" key="2">
    <source>
        <dbReference type="EMBL" id="PON54851.1"/>
    </source>
</evidence>
<dbReference type="InterPro" id="IPR012337">
    <property type="entry name" value="RNaseH-like_sf"/>
</dbReference>
<dbReference type="PANTHER" id="PTHR45835">
    <property type="entry name" value="YALI0A06105P"/>
    <property type="match status" value="1"/>
</dbReference>
<dbReference type="AlphaFoldDB" id="A0A2P5C1F3"/>
<dbReference type="OrthoDB" id="1909122at2759"/>
<sequence>ESYRSGWESKEFEGHSEGQSERTIQTLKDMLRACVLDFHGSWSKYLPLIEFAYNNSYQASIEMPPYEALYGRKWRSPIHWDEMGERKFLGPELIREINEAAEKIRKRILAT</sequence>
<dbReference type="Gene3D" id="3.30.420.10">
    <property type="entry name" value="Ribonuclease H-like superfamily/Ribonuclease H"/>
    <property type="match status" value="1"/>
</dbReference>
<organism evidence="2 3">
    <name type="scientific">Parasponia andersonii</name>
    <name type="common">Sponia andersonii</name>
    <dbReference type="NCBI Taxonomy" id="3476"/>
    <lineage>
        <taxon>Eukaryota</taxon>
        <taxon>Viridiplantae</taxon>
        <taxon>Streptophyta</taxon>
        <taxon>Embryophyta</taxon>
        <taxon>Tracheophyta</taxon>
        <taxon>Spermatophyta</taxon>
        <taxon>Magnoliopsida</taxon>
        <taxon>eudicotyledons</taxon>
        <taxon>Gunneridae</taxon>
        <taxon>Pentapetalae</taxon>
        <taxon>rosids</taxon>
        <taxon>fabids</taxon>
        <taxon>Rosales</taxon>
        <taxon>Cannabaceae</taxon>
        <taxon>Parasponia</taxon>
    </lineage>
</organism>
<protein>
    <submittedName>
        <fullName evidence="2">Ribonuclease H-like domain containing protein</fullName>
    </submittedName>
</protein>
<proteinExistence type="predicted"/>
<dbReference type="Proteomes" id="UP000237105">
    <property type="component" value="Unassembled WGS sequence"/>
</dbReference>
<dbReference type="EMBL" id="JXTB01000189">
    <property type="protein sequence ID" value="PON54851.1"/>
    <property type="molecule type" value="Genomic_DNA"/>
</dbReference>
<dbReference type="InterPro" id="IPR036397">
    <property type="entry name" value="RNaseH_sf"/>
</dbReference>
<accession>A0A2P5C1F3</accession>
<evidence type="ECO:0000313" key="3">
    <source>
        <dbReference type="Proteomes" id="UP000237105"/>
    </source>
</evidence>
<gene>
    <name evidence="2" type="ORF">PanWU01x14_192170</name>
</gene>
<name>A0A2P5C1F3_PARAD</name>